<dbReference type="GO" id="GO:0005737">
    <property type="term" value="C:cytoplasm"/>
    <property type="evidence" value="ECO:0007669"/>
    <property type="project" value="TreeGrafter"/>
</dbReference>
<proteinExistence type="predicted"/>
<evidence type="ECO:0000313" key="3">
    <source>
        <dbReference type="EMBL" id="PFH55953.1"/>
    </source>
</evidence>
<dbReference type="EMBL" id="LAZP02000707">
    <property type="protein sequence ID" value="PFH55953.1"/>
    <property type="molecule type" value="Genomic_DNA"/>
</dbReference>
<feature type="region of interest" description="Disordered" evidence="1">
    <location>
        <begin position="612"/>
        <end position="644"/>
    </location>
</feature>
<dbReference type="PROSITE" id="PS50006">
    <property type="entry name" value="FHA_DOMAIN"/>
    <property type="match status" value="1"/>
</dbReference>
<dbReference type="InterPro" id="IPR008984">
    <property type="entry name" value="SMAD_FHA_dom_sf"/>
</dbReference>
<feature type="region of interest" description="Disordered" evidence="1">
    <location>
        <begin position="144"/>
        <end position="172"/>
    </location>
</feature>
<feature type="compositionally biased region" description="Low complexity" evidence="1">
    <location>
        <begin position="298"/>
        <end position="311"/>
    </location>
</feature>
<dbReference type="Gene3D" id="2.60.200.20">
    <property type="match status" value="1"/>
</dbReference>
<feature type="compositionally biased region" description="Low complexity" evidence="1">
    <location>
        <begin position="423"/>
        <end position="436"/>
    </location>
</feature>
<feature type="region of interest" description="Disordered" evidence="1">
    <location>
        <begin position="418"/>
        <end position="442"/>
    </location>
</feature>
<dbReference type="InterPro" id="IPR051176">
    <property type="entry name" value="Cent_Immune-Sig_Mod"/>
</dbReference>
<feature type="region of interest" description="Disordered" evidence="1">
    <location>
        <begin position="469"/>
        <end position="506"/>
    </location>
</feature>
<name>A0A2A9P4Z0_OPHUN</name>
<dbReference type="PANTHER" id="PTHR15715:SF37">
    <property type="entry name" value="LD47843P"/>
    <property type="match status" value="1"/>
</dbReference>
<gene>
    <name evidence="3" type="ORF">XA68_17333</name>
</gene>
<reference evidence="3 4" key="2">
    <citation type="journal article" date="2017" name="Sci. Rep.">
        <title>Ant-infecting Ophiocordyceps genomes reveal a high diversity of potential behavioral manipulation genes and a possible major role for enterotoxins.</title>
        <authorList>
            <person name="de Bekker C."/>
            <person name="Ohm R.A."/>
            <person name="Evans H.C."/>
            <person name="Brachmann A."/>
            <person name="Hughes D.P."/>
        </authorList>
    </citation>
    <scope>NUCLEOTIDE SEQUENCE [LARGE SCALE GENOMIC DNA]</scope>
    <source>
        <strain evidence="3 4">SC16a</strain>
    </source>
</reference>
<evidence type="ECO:0000256" key="1">
    <source>
        <dbReference type="SAM" id="MobiDB-lite"/>
    </source>
</evidence>
<feature type="compositionally biased region" description="Basic and acidic residues" evidence="1">
    <location>
        <begin position="480"/>
        <end position="492"/>
    </location>
</feature>
<dbReference type="Proteomes" id="UP000037136">
    <property type="component" value="Unassembled WGS sequence"/>
</dbReference>
<dbReference type="STRING" id="268505.A0A2A9P4Z0"/>
<organism evidence="3 4">
    <name type="scientific">Ophiocordyceps unilateralis</name>
    <name type="common">Zombie-ant fungus</name>
    <name type="synonym">Torrubia unilateralis</name>
    <dbReference type="NCBI Taxonomy" id="268505"/>
    <lineage>
        <taxon>Eukaryota</taxon>
        <taxon>Fungi</taxon>
        <taxon>Dikarya</taxon>
        <taxon>Ascomycota</taxon>
        <taxon>Pezizomycotina</taxon>
        <taxon>Sordariomycetes</taxon>
        <taxon>Hypocreomycetidae</taxon>
        <taxon>Hypocreales</taxon>
        <taxon>Ophiocordycipitaceae</taxon>
        <taxon>Ophiocordyceps</taxon>
    </lineage>
</organism>
<protein>
    <recommendedName>
        <fullName evidence="2">FHA domain-containing protein</fullName>
    </recommendedName>
</protein>
<feature type="region of interest" description="Disordered" evidence="1">
    <location>
        <begin position="210"/>
        <end position="382"/>
    </location>
</feature>
<reference evidence="3 4" key="1">
    <citation type="journal article" date="2015" name="BMC Genomics">
        <title>Gene expression during zombie ant biting behavior reflects the complexity underlying fungal parasitic behavioral manipulation.</title>
        <authorList>
            <person name="de Bekker C."/>
            <person name="Ohm R.A."/>
            <person name="Loreto R.G."/>
            <person name="Sebastian A."/>
            <person name="Albert I."/>
            <person name="Merrow M."/>
            <person name="Brachmann A."/>
            <person name="Hughes D.P."/>
        </authorList>
    </citation>
    <scope>NUCLEOTIDE SEQUENCE [LARGE SCALE GENOMIC DNA]</scope>
    <source>
        <strain evidence="3 4">SC16a</strain>
    </source>
</reference>
<dbReference type="SUPFAM" id="SSF49879">
    <property type="entry name" value="SMAD/FHA domain"/>
    <property type="match status" value="1"/>
</dbReference>
<evidence type="ECO:0000313" key="4">
    <source>
        <dbReference type="Proteomes" id="UP000037136"/>
    </source>
</evidence>
<dbReference type="OrthoDB" id="4096268at2759"/>
<feature type="compositionally biased region" description="Basic and acidic residues" evidence="1">
    <location>
        <begin position="221"/>
        <end position="238"/>
    </location>
</feature>
<feature type="compositionally biased region" description="Acidic residues" evidence="1">
    <location>
        <begin position="155"/>
        <end position="172"/>
    </location>
</feature>
<dbReference type="Pfam" id="PF00498">
    <property type="entry name" value="FHA"/>
    <property type="match status" value="1"/>
</dbReference>
<feature type="domain" description="FHA" evidence="2">
    <location>
        <begin position="38"/>
        <end position="98"/>
    </location>
</feature>
<comment type="caution">
    <text evidence="3">The sequence shown here is derived from an EMBL/GenBank/DDBJ whole genome shotgun (WGS) entry which is preliminary data.</text>
</comment>
<sequence>MSPNHADQVRVKLTATSRASKALYLERHLVLTRDAPNFQIGRMSQRNPDLKASSTNAWFESAVMSRHHAMLNFDADRAILFVQDTGSLHGTFYNDTRLVPGIQCQLQQGDQLRFGITVDRHPDSFPPCAMSVTFEFDDFNNRPQANPVVYRVPDDTDVEDGSDDEDDDDDDLSICSSTHALRENGLCPAQPIAIRNIMAIDLTSDADTAENQMPDYDAENDAAKDDEPRVEEDEHAKVPEPLQQDQPDGCGGVWQPTSPATHSVDNDHQDADGNVQPCPAKRADRFPAADSDEWEDCSSSSRSRVASVRPSTLPASWETEGFSSSSDGIESDTGMAFCLNPVLSSLPCSSPVPRREDVDVEPSKTAAEQEASPVEESADYCNPTRIVLPPQDMARLNTSDGPPCVDAARRVLSASVRLPGFPLPSQGQSSQAAAESLGEKSGKTDYFAARLDNKRLLESLHGAARLTEQRGVGCSARAPEPAHYEDAPMEKVTEEDEGGPEKDDQVSVSLFALSGENPLTALDDPSTNSLLASGEKFLFSPPREPEAPLKPAEAPELSELSAYQFELSKLDARRGKNQFQHNSIPMQDKESRGLPDIKRACHKRKAAEISMSRARMDATNGVEAPAPTSRSTARKEASRDMGDSRAVKRLRTAAEVLGYAALGGVAVVSALIATAPAL</sequence>
<feature type="compositionally biased region" description="Basic and acidic residues" evidence="1">
    <location>
        <begin position="633"/>
        <end position="644"/>
    </location>
</feature>
<dbReference type="AlphaFoldDB" id="A0A2A9P4Z0"/>
<dbReference type="InterPro" id="IPR000253">
    <property type="entry name" value="FHA_dom"/>
</dbReference>
<feature type="compositionally biased region" description="Low complexity" evidence="1">
    <location>
        <begin position="341"/>
        <end position="352"/>
    </location>
</feature>
<dbReference type="PANTHER" id="PTHR15715">
    <property type="entry name" value="CENTROSOMAL PROTEIN OF 170 KDA"/>
    <property type="match status" value="1"/>
</dbReference>
<accession>A0A2A9P4Z0</accession>
<evidence type="ECO:0000259" key="2">
    <source>
        <dbReference type="PROSITE" id="PS50006"/>
    </source>
</evidence>
<keyword evidence="4" id="KW-1185">Reference proteome</keyword>